<feature type="domain" description="DRBM" evidence="16">
    <location>
        <begin position="165"/>
        <end position="234"/>
    </location>
</feature>
<dbReference type="PROSITE" id="PS00517">
    <property type="entry name" value="RNASE_3_1"/>
    <property type="match status" value="1"/>
</dbReference>
<dbReference type="EC" id="3.1.26.3" evidence="15"/>
<dbReference type="InterPro" id="IPR000999">
    <property type="entry name" value="RNase_III_dom"/>
</dbReference>
<dbReference type="SMART" id="SM00535">
    <property type="entry name" value="RIBOc"/>
    <property type="match status" value="1"/>
</dbReference>
<keyword evidence="10 15" id="KW-0479">Metal-binding</keyword>
<keyword evidence="15" id="KW-0699">rRNA-binding</keyword>
<accession>A0AAU9EB84</accession>
<feature type="binding site" evidence="15">
    <location>
        <position position="51"/>
    </location>
    <ligand>
        <name>Mg(2+)</name>
        <dbReference type="ChEBI" id="CHEBI:18420"/>
    </ligand>
</feature>
<dbReference type="Gene3D" id="1.10.1520.10">
    <property type="entry name" value="Ribonuclease III domain"/>
    <property type="match status" value="1"/>
</dbReference>
<keyword evidence="11 15" id="KW-0255">Endonuclease</keyword>
<dbReference type="FunFam" id="3.30.160.20:FF:000003">
    <property type="entry name" value="Ribonuclease 3"/>
    <property type="match status" value="1"/>
</dbReference>
<dbReference type="Pfam" id="PF14622">
    <property type="entry name" value="Ribonucleas_3_3"/>
    <property type="match status" value="1"/>
</dbReference>
<proteinExistence type="inferred from homology"/>
<dbReference type="CDD" id="cd00593">
    <property type="entry name" value="RIBOc"/>
    <property type="match status" value="1"/>
</dbReference>
<dbReference type="GO" id="GO:0006397">
    <property type="term" value="P:mRNA processing"/>
    <property type="evidence" value="ECO:0007669"/>
    <property type="project" value="UniProtKB-UniRule"/>
</dbReference>
<evidence type="ECO:0000256" key="15">
    <source>
        <dbReference type="HAMAP-Rule" id="MF_00104"/>
    </source>
</evidence>
<evidence type="ECO:0000256" key="13">
    <source>
        <dbReference type="ARBA" id="ARBA00022842"/>
    </source>
</evidence>
<dbReference type="Pfam" id="PF00035">
    <property type="entry name" value="dsrm"/>
    <property type="match status" value="1"/>
</dbReference>
<keyword evidence="6 15" id="KW-0698">rRNA processing</keyword>
<evidence type="ECO:0000256" key="9">
    <source>
        <dbReference type="ARBA" id="ARBA00022722"/>
    </source>
</evidence>
<dbReference type="InterPro" id="IPR036389">
    <property type="entry name" value="RNase_III_sf"/>
</dbReference>
<dbReference type="PROSITE" id="PS50142">
    <property type="entry name" value="RNASE_3_2"/>
    <property type="match status" value="1"/>
</dbReference>
<evidence type="ECO:0000259" key="17">
    <source>
        <dbReference type="PROSITE" id="PS50142"/>
    </source>
</evidence>
<comment type="similarity">
    <text evidence="3">Belongs to the ribonuclease III family.</text>
</comment>
<evidence type="ECO:0000256" key="10">
    <source>
        <dbReference type="ARBA" id="ARBA00022723"/>
    </source>
</evidence>
<comment type="subcellular location">
    <subcellularLocation>
        <location evidence="2 15">Cytoplasm</location>
    </subcellularLocation>
</comment>
<dbReference type="PANTHER" id="PTHR11207">
    <property type="entry name" value="RIBONUCLEASE III"/>
    <property type="match status" value="1"/>
</dbReference>
<dbReference type="SUPFAM" id="SSF69065">
    <property type="entry name" value="RNase III domain-like"/>
    <property type="match status" value="1"/>
</dbReference>
<comment type="catalytic activity">
    <reaction evidence="1 15">
        <text>Endonucleolytic cleavage to 5'-phosphomonoester.</text>
        <dbReference type="EC" id="3.1.26.3"/>
    </reaction>
</comment>
<dbReference type="InterPro" id="IPR014720">
    <property type="entry name" value="dsRBD_dom"/>
</dbReference>
<feature type="binding site" evidence="15">
    <location>
        <position position="127"/>
    </location>
    <ligand>
        <name>Mg(2+)</name>
        <dbReference type="ChEBI" id="CHEBI:18420"/>
    </ligand>
</feature>
<name>A0AAU9EB84_9BACT</name>
<keyword evidence="19" id="KW-1185">Reference proteome</keyword>
<evidence type="ECO:0000256" key="5">
    <source>
        <dbReference type="ARBA" id="ARBA00022490"/>
    </source>
</evidence>
<keyword evidence="9 15" id="KW-0540">Nuclease</keyword>
<evidence type="ECO:0000313" key="19">
    <source>
        <dbReference type="Proteomes" id="UP001366166"/>
    </source>
</evidence>
<dbReference type="GO" id="GO:0046872">
    <property type="term" value="F:metal ion binding"/>
    <property type="evidence" value="ECO:0007669"/>
    <property type="project" value="UniProtKB-KW"/>
</dbReference>
<dbReference type="Gene3D" id="3.30.160.20">
    <property type="match status" value="1"/>
</dbReference>
<dbReference type="GO" id="GO:0003725">
    <property type="term" value="F:double-stranded RNA binding"/>
    <property type="evidence" value="ECO:0007669"/>
    <property type="project" value="TreeGrafter"/>
</dbReference>
<evidence type="ECO:0000256" key="11">
    <source>
        <dbReference type="ARBA" id="ARBA00022759"/>
    </source>
</evidence>
<dbReference type="GO" id="GO:0004525">
    <property type="term" value="F:ribonuclease III activity"/>
    <property type="evidence" value="ECO:0007669"/>
    <property type="project" value="UniProtKB-UniRule"/>
</dbReference>
<comment type="subunit">
    <text evidence="4 15">Homodimer.</text>
</comment>
<dbReference type="AlphaFoldDB" id="A0AAU9EB84"/>
<protein>
    <recommendedName>
        <fullName evidence="15">Ribonuclease 3</fullName>
        <ecNumber evidence="15">3.1.26.3</ecNumber>
    </recommendedName>
    <alternativeName>
        <fullName evidence="15">Ribonuclease III</fullName>
        <shortName evidence="15">RNase III</shortName>
    </alternativeName>
</protein>
<keyword evidence="14 15" id="KW-0694">RNA-binding</keyword>
<evidence type="ECO:0000256" key="14">
    <source>
        <dbReference type="ARBA" id="ARBA00022884"/>
    </source>
</evidence>
<dbReference type="FunFam" id="1.10.1520.10:FF:000001">
    <property type="entry name" value="Ribonuclease 3"/>
    <property type="match status" value="1"/>
</dbReference>
<feature type="domain" description="RNase III" evidence="17">
    <location>
        <begin position="9"/>
        <end position="138"/>
    </location>
</feature>
<dbReference type="PROSITE" id="PS50137">
    <property type="entry name" value="DS_RBD"/>
    <property type="match status" value="1"/>
</dbReference>
<keyword evidence="5 15" id="KW-0963">Cytoplasm</keyword>
<dbReference type="KEGG" id="dmp:FAK_03160"/>
<dbReference type="InterPro" id="IPR011907">
    <property type="entry name" value="RNase_III"/>
</dbReference>
<keyword evidence="7 15" id="KW-0507">mRNA processing</keyword>
<keyword evidence="8 15" id="KW-0819">tRNA processing</keyword>
<evidence type="ECO:0000256" key="12">
    <source>
        <dbReference type="ARBA" id="ARBA00022801"/>
    </source>
</evidence>
<evidence type="ECO:0000256" key="4">
    <source>
        <dbReference type="ARBA" id="ARBA00011738"/>
    </source>
</evidence>
<dbReference type="NCBIfam" id="TIGR02191">
    <property type="entry name" value="RNaseIII"/>
    <property type="match status" value="1"/>
</dbReference>
<dbReference type="GO" id="GO:0010468">
    <property type="term" value="P:regulation of gene expression"/>
    <property type="evidence" value="ECO:0007669"/>
    <property type="project" value="TreeGrafter"/>
</dbReference>
<dbReference type="RefSeq" id="WP_338604751.1">
    <property type="nucleotide sequence ID" value="NZ_AP028679.1"/>
</dbReference>
<dbReference type="SMART" id="SM00358">
    <property type="entry name" value="DSRM"/>
    <property type="match status" value="1"/>
</dbReference>
<evidence type="ECO:0000256" key="7">
    <source>
        <dbReference type="ARBA" id="ARBA00022664"/>
    </source>
</evidence>
<dbReference type="SUPFAM" id="SSF54768">
    <property type="entry name" value="dsRNA-binding domain-like"/>
    <property type="match status" value="1"/>
</dbReference>
<comment type="cofactor">
    <cofactor evidence="15">
        <name>Mg(2+)</name>
        <dbReference type="ChEBI" id="CHEBI:18420"/>
    </cofactor>
</comment>
<reference evidence="19" key="1">
    <citation type="journal article" date="2023" name="Arch. Microbiol.">
        <title>Desulfoferula mesophilus gen. nov. sp. nov., a mesophilic sulfate-reducing bacterium isolated from a brackish lake sediment.</title>
        <authorList>
            <person name="Watanabe T."/>
            <person name="Yabe T."/>
            <person name="Tsuji J.M."/>
            <person name="Fukui M."/>
        </authorList>
    </citation>
    <scope>NUCLEOTIDE SEQUENCE [LARGE SCALE GENOMIC DNA]</scope>
    <source>
        <strain evidence="19">12FAK</strain>
    </source>
</reference>
<feature type="binding site" evidence="15">
    <location>
        <position position="124"/>
    </location>
    <ligand>
        <name>Mg(2+)</name>
        <dbReference type="ChEBI" id="CHEBI:18420"/>
    </ligand>
</feature>
<keyword evidence="12 15" id="KW-0378">Hydrolase</keyword>
<evidence type="ECO:0000313" key="18">
    <source>
        <dbReference type="EMBL" id="BEQ13250.1"/>
    </source>
</evidence>
<feature type="active site" evidence="15">
    <location>
        <position position="127"/>
    </location>
</feature>
<dbReference type="HAMAP" id="MF_00104">
    <property type="entry name" value="RNase_III"/>
    <property type="match status" value="1"/>
</dbReference>
<feature type="active site" evidence="15">
    <location>
        <position position="55"/>
    </location>
</feature>
<dbReference type="GO" id="GO:0008033">
    <property type="term" value="P:tRNA processing"/>
    <property type="evidence" value="ECO:0007669"/>
    <property type="project" value="UniProtKB-KW"/>
</dbReference>
<dbReference type="Proteomes" id="UP001366166">
    <property type="component" value="Chromosome"/>
</dbReference>
<comment type="function">
    <text evidence="15">Digests double-stranded RNA. Involved in the processing of primary rRNA transcript to yield the immediate precursors to the large and small rRNAs (23S and 16S). Processes some mRNAs, and tRNAs when they are encoded in the rRNA operon. Processes pre-crRNA and tracrRNA of type II CRISPR loci if present in the organism.</text>
</comment>
<evidence type="ECO:0000256" key="2">
    <source>
        <dbReference type="ARBA" id="ARBA00004496"/>
    </source>
</evidence>
<evidence type="ECO:0000256" key="3">
    <source>
        <dbReference type="ARBA" id="ARBA00010183"/>
    </source>
</evidence>
<dbReference type="EMBL" id="AP028679">
    <property type="protein sequence ID" value="BEQ13250.1"/>
    <property type="molecule type" value="Genomic_DNA"/>
</dbReference>
<dbReference type="GO" id="GO:0006364">
    <property type="term" value="P:rRNA processing"/>
    <property type="evidence" value="ECO:0007669"/>
    <property type="project" value="UniProtKB-UniRule"/>
</dbReference>
<dbReference type="GO" id="GO:0042802">
    <property type="term" value="F:identical protein binding"/>
    <property type="evidence" value="ECO:0007669"/>
    <property type="project" value="UniProtKB-ARBA"/>
</dbReference>
<organism evidence="18 19">
    <name type="scientific">Desulfoferula mesophila</name>
    <dbReference type="NCBI Taxonomy" id="3058419"/>
    <lineage>
        <taxon>Bacteria</taxon>
        <taxon>Pseudomonadati</taxon>
        <taxon>Thermodesulfobacteriota</taxon>
        <taxon>Desulfarculia</taxon>
        <taxon>Desulfarculales</taxon>
        <taxon>Desulfarculaceae</taxon>
        <taxon>Desulfoferula</taxon>
    </lineage>
</organism>
<evidence type="ECO:0000259" key="16">
    <source>
        <dbReference type="PROSITE" id="PS50137"/>
    </source>
</evidence>
<keyword evidence="13 15" id="KW-0460">Magnesium</keyword>
<evidence type="ECO:0000256" key="8">
    <source>
        <dbReference type="ARBA" id="ARBA00022694"/>
    </source>
</evidence>
<dbReference type="GO" id="GO:0005737">
    <property type="term" value="C:cytoplasm"/>
    <property type="evidence" value="ECO:0007669"/>
    <property type="project" value="UniProtKB-SubCell"/>
</dbReference>
<evidence type="ECO:0000256" key="6">
    <source>
        <dbReference type="ARBA" id="ARBA00022552"/>
    </source>
</evidence>
<gene>
    <name evidence="15 18" type="primary">rnc</name>
    <name evidence="18" type="ORF">FAK_03160</name>
</gene>
<dbReference type="CDD" id="cd10845">
    <property type="entry name" value="DSRM_RNAse_III_family"/>
    <property type="match status" value="1"/>
</dbReference>
<sequence>MNSQLPPSLTQLCERLGYSFSEPALLLQAVRHSSYIHEHPEEMDQSYERLEFLGDAVLELVITELLYQRFPEASEGHLSKARAGVVNENRLAGVARSLDLGPCLLLGRGEEMQGGREKPSILADVVEAIAAAVYLDGGLDQAREVLGRLLAEATEKAMLRSPKKDYKTRLQEDVQQVLHFTPVYELIHAEGPDHAKLFTAALVIDGRRVATGSGRSKKEAEQDAARRGLEAWQLMEWG</sequence>
<evidence type="ECO:0000256" key="1">
    <source>
        <dbReference type="ARBA" id="ARBA00000109"/>
    </source>
</evidence>
<dbReference type="GO" id="GO:0019843">
    <property type="term" value="F:rRNA binding"/>
    <property type="evidence" value="ECO:0007669"/>
    <property type="project" value="UniProtKB-KW"/>
</dbReference>
<dbReference type="PANTHER" id="PTHR11207:SF0">
    <property type="entry name" value="RIBONUCLEASE 3"/>
    <property type="match status" value="1"/>
</dbReference>